<organism evidence="1 2">
    <name type="scientific">Caerostris darwini</name>
    <dbReference type="NCBI Taxonomy" id="1538125"/>
    <lineage>
        <taxon>Eukaryota</taxon>
        <taxon>Metazoa</taxon>
        <taxon>Ecdysozoa</taxon>
        <taxon>Arthropoda</taxon>
        <taxon>Chelicerata</taxon>
        <taxon>Arachnida</taxon>
        <taxon>Araneae</taxon>
        <taxon>Araneomorphae</taxon>
        <taxon>Entelegynae</taxon>
        <taxon>Araneoidea</taxon>
        <taxon>Araneidae</taxon>
        <taxon>Caerostris</taxon>
    </lineage>
</organism>
<keyword evidence="2" id="KW-1185">Reference proteome</keyword>
<name>A0AAV4MHC7_9ARAC</name>
<evidence type="ECO:0000313" key="2">
    <source>
        <dbReference type="Proteomes" id="UP001054837"/>
    </source>
</evidence>
<protein>
    <submittedName>
        <fullName evidence="1">Uncharacterized protein</fullName>
    </submittedName>
</protein>
<gene>
    <name evidence="1" type="ORF">CDAR_273211</name>
</gene>
<dbReference type="EMBL" id="BPLQ01000427">
    <property type="protein sequence ID" value="GIX71255.1"/>
    <property type="molecule type" value="Genomic_DNA"/>
</dbReference>
<proteinExistence type="predicted"/>
<reference evidence="1 2" key="1">
    <citation type="submission" date="2021-06" db="EMBL/GenBank/DDBJ databases">
        <title>Caerostris darwini draft genome.</title>
        <authorList>
            <person name="Kono N."/>
            <person name="Arakawa K."/>
        </authorList>
    </citation>
    <scope>NUCLEOTIDE SEQUENCE [LARGE SCALE GENOMIC DNA]</scope>
</reference>
<comment type="caution">
    <text evidence="1">The sequence shown here is derived from an EMBL/GenBank/DDBJ whole genome shotgun (WGS) entry which is preliminary data.</text>
</comment>
<dbReference type="AlphaFoldDB" id="A0AAV4MHC7"/>
<accession>A0AAV4MHC7</accession>
<dbReference type="Proteomes" id="UP001054837">
    <property type="component" value="Unassembled WGS sequence"/>
</dbReference>
<sequence>MNSKSSSGTNWRYTCTQNAESPANLGGGLPAKPPPVSRCECISDNEICLGRKHDYSSTQLRFVSFNTSARSRTSGRHIMPTLYE</sequence>
<evidence type="ECO:0000313" key="1">
    <source>
        <dbReference type="EMBL" id="GIX71255.1"/>
    </source>
</evidence>